<dbReference type="InterPro" id="IPR006162">
    <property type="entry name" value="Ppantetheine_attach_site"/>
</dbReference>
<evidence type="ECO:0000256" key="6">
    <source>
        <dbReference type="SAM" id="MobiDB-lite"/>
    </source>
</evidence>
<feature type="domain" description="Carrier" evidence="7">
    <location>
        <begin position="598"/>
        <end position="672"/>
    </location>
</feature>
<dbReference type="InterPro" id="IPR036736">
    <property type="entry name" value="ACP-like_sf"/>
</dbReference>
<dbReference type="InterPro" id="IPR025110">
    <property type="entry name" value="AMP-bd_C"/>
</dbReference>
<dbReference type="CDD" id="cd05931">
    <property type="entry name" value="FAAL"/>
    <property type="match status" value="1"/>
</dbReference>
<keyword evidence="5" id="KW-0443">Lipid metabolism</keyword>
<dbReference type="Pfam" id="PF00550">
    <property type="entry name" value="PP-binding"/>
    <property type="match status" value="2"/>
</dbReference>
<dbReference type="Gene3D" id="1.10.1200.10">
    <property type="entry name" value="ACP-like"/>
    <property type="match status" value="2"/>
</dbReference>
<dbReference type="Pfam" id="PF23024">
    <property type="entry name" value="AMP-dom_DIP2-like"/>
    <property type="match status" value="1"/>
</dbReference>
<dbReference type="GO" id="GO:0071766">
    <property type="term" value="P:Actinobacterium-type cell wall biogenesis"/>
    <property type="evidence" value="ECO:0007669"/>
    <property type="project" value="UniProtKB-ARBA"/>
</dbReference>
<organism evidence="8 9">
    <name type="scientific">Nocardioides zeae</name>
    <dbReference type="NCBI Taxonomy" id="1457234"/>
    <lineage>
        <taxon>Bacteria</taxon>
        <taxon>Bacillati</taxon>
        <taxon>Actinomycetota</taxon>
        <taxon>Actinomycetes</taxon>
        <taxon>Propionibacteriales</taxon>
        <taxon>Nocardioidaceae</taxon>
        <taxon>Nocardioides</taxon>
    </lineage>
</organism>
<dbReference type="NCBIfam" id="TIGR01733">
    <property type="entry name" value="AA-adenyl-dom"/>
    <property type="match status" value="1"/>
</dbReference>
<reference evidence="8" key="1">
    <citation type="submission" date="2023-07" db="EMBL/GenBank/DDBJ databases">
        <title>Functional and genomic diversity of the sorghum phyllosphere microbiome.</title>
        <authorList>
            <person name="Shade A."/>
        </authorList>
    </citation>
    <scope>NUCLEOTIDE SEQUENCE</scope>
    <source>
        <strain evidence="8">SORGH_AS_1067</strain>
    </source>
</reference>
<dbReference type="GO" id="GO:0031177">
    <property type="term" value="F:phosphopantetheine binding"/>
    <property type="evidence" value="ECO:0007669"/>
    <property type="project" value="InterPro"/>
</dbReference>
<dbReference type="PROSITE" id="PS00455">
    <property type="entry name" value="AMP_BINDING"/>
    <property type="match status" value="2"/>
</dbReference>
<dbReference type="PROSITE" id="PS00012">
    <property type="entry name" value="PHOSPHOPANTETHEINE"/>
    <property type="match status" value="1"/>
</dbReference>
<dbReference type="InterPro" id="IPR010071">
    <property type="entry name" value="AA_adenyl_dom"/>
</dbReference>
<dbReference type="EMBL" id="JAUTAN010000001">
    <property type="protein sequence ID" value="MDQ1102853.1"/>
    <property type="molecule type" value="Genomic_DNA"/>
</dbReference>
<keyword evidence="3" id="KW-0597">Phosphoprotein</keyword>
<evidence type="ECO:0000313" key="9">
    <source>
        <dbReference type="Proteomes" id="UP001239215"/>
    </source>
</evidence>
<dbReference type="GO" id="GO:0005737">
    <property type="term" value="C:cytoplasm"/>
    <property type="evidence" value="ECO:0007669"/>
    <property type="project" value="TreeGrafter"/>
</dbReference>
<dbReference type="GO" id="GO:0044550">
    <property type="term" value="P:secondary metabolite biosynthetic process"/>
    <property type="evidence" value="ECO:0007669"/>
    <property type="project" value="TreeGrafter"/>
</dbReference>
<feature type="compositionally biased region" description="Polar residues" evidence="6">
    <location>
        <begin position="1728"/>
        <end position="1738"/>
    </location>
</feature>
<proteinExistence type="predicted"/>
<feature type="region of interest" description="Disordered" evidence="6">
    <location>
        <begin position="1728"/>
        <end position="1751"/>
    </location>
</feature>
<dbReference type="Gene3D" id="3.30.559.10">
    <property type="entry name" value="Chloramphenicol acetyltransferase-like domain"/>
    <property type="match status" value="1"/>
</dbReference>
<dbReference type="Gene3D" id="3.30.300.30">
    <property type="match status" value="2"/>
</dbReference>
<dbReference type="CDD" id="cd05930">
    <property type="entry name" value="A_NRPS"/>
    <property type="match status" value="1"/>
</dbReference>
<evidence type="ECO:0000256" key="2">
    <source>
        <dbReference type="ARBA" id="ARBA00022450"/>
    </source>
</evidence>
<keyword evidence="2" id="KW-0596">Phosphopantetheine</keyword>
<dbReference type="Gene3D" id="3.40.50.12780">
    <property type="entry name" value="N-terminal domain of ligase-like"/>
    <property type="match status" value="2"/>
</dbReference>
<dbReference type="SUPFAM" id="SSF47336">
    <property type="entry name" value="ACP-like"/>
    <property type="match status" value="2"/>
</dbReference>
<dbReference type="InterPro" id="IPR001242">
    <property type="entry name" value="Condensation_dom"/>
</dbReference>
<dbReference type="SMART" id="SM00823">
    <property type="entry name" value="PKS_PP"/>
    <property type="match status" value="2"/>
</dbReference>
<dbReference type="SUPFAM" id="SSF52777">
    <property type="entry name" value="CoA-dependent acyltransferases"/>
    <property type="match status" value="2"/>
</dbReference>
<dbReference type="Pfam" id="PF00501">
    <property type="entry name" value="AMP-binding"/>
    <property type="match status" value="2"/>
</dbReference>
<dbReference type="InterPro" id="IPR020806">
    <property type="entry name" value="PKS_PP-bd"/>
</dbReference>
<dbReference type="PROSITE" id="PS50075">
    <property type="entry name" value="CARRIER"/>
    <property type="match status" value="2"/>
</dbReference>
<protein>
    <submittedName>
        <fullName evidence="8">Amino acid adenylation domain-containing protein</fullName>
    </submittedName>
</protein>
<evidence type="ECO:0000259" key="7">
    <source>
        <dbReference type="PROSITE" id="PS50075"/>
    </source>
</evidence>
<evidence type="ECO:0000256" key="5">
    <source>
        <dbReference type="ARBA" id="ARBA00023098"/>
    </source>
</evidence>
<dbReference type="Pfam" id="PF00668">
    <property type="entry name" value="Condensation"/>
    <property type="match status" value="1"/>
</dbReference>
<dbReference type="SUPFAM" id="SSF56801">
    <property type="entry name" value="Acetyl-CoA synthetase-like"/>
    <property type="match status" value="2"/>
</dbReference>
<feature type="compositionally biased region" description="Basic residues" evidence="6">
    <location>
        <begin position="1740"/>
        <end position="1751"/>
    </location>
</feature>
<name>A0AAJ1U057_9ACTN</name>
<dbReference type="PANTHER" id="PTHR45527:SF1">
    <property type="entry name" value="FATTY ACID SYNTHASE"/>
    <property type="match status" value="1"/>
</dbReference>
<dbReference type="InterPro" id="IPR020459">
    <property type="entry name" value="AMP-binding"/>
</dbReference>
<dbReference type="Proteomes" id="UP001239215">
    <property type="component" value="Unassembled WGS sequence"/>
</dbReference>
<dbReference type="InterPro" id="IPR042099">
    <property type="entry name" value="ANL_N_sf"/>
</dbReference>
<dbReference type="GO" id="GO:0008610">
    <property type="term" value="P:lipid biosynthetic process"/>
    <property type="evidence" value="ECO:0007669"/>
    <property type="project" value="InterPro"/>
</dbReference>
<comment type="cofactor">
    <cofactor evidence="1">
        <name>pantetheine 4'-phosphate</name>
        <dbReference type="ChEBI" id="CHEBI:47942"/>
    </cofactor>
</comment>
<dbReference type="InterPro" id="IPR020845">
    <property type="entry name" value="AMP-binding_CS"/>
</dbReference>
<dbReference type="InterPro" id="IPR045851">
    <property type="entry name" value="AMP-bd_C_sf"/>
</dbReference>
<gene>
    <name evidence="8" type="ORF">QE405_000137</name>
</gene>
<dbReference type="InterPro" id="IPR023213">
    <property type="entry name" value="CAT-like_dom_sf"/>
</dbReference>
<dbReference type="Gene3D" id="3.30.559.30">
    <property type="entry name" value="Nonribosomal peptide synthetase, condensation domain"/>
    <property type="match status" value="1"/>
</dbReference>
<dbReference type="InterPro" id="IPR009081">
    <property type="entry name" value="PP-bd_ACP"/>
</dbReference>
<feature type="region of interest" description="Disordered" evidence="6">
    <location>
        <begin position="580"/>
        <end position="600"/>
    </location>
</feature>
<dbReference type="InterPro" id="IPR040097">
    <property type="entry name" value="FAAL/FAAC"/>
</dbReference>
<dbReference type="InterPro" id="IPR000873">
    <property type="entry name" value="AMP-dep_synth/lig_dom"/>
</dbReference>
<accession>A0AAJ1U057</accession>
<dbReference type="RefSeq" id="WP_307198309.1">
    <property type="nucleotide sequence ID" value="NZ_JAUTAN010000001.1"/>
</dbReference>
<dbReference type="PRINTS" id="PR00154">
    <property type="entry name" value="AMPBINDING"/>
</dbReference>
<sequence>MSGTWLSPARENAGARLICFPYAGGSGSAFRQWTRDLATDSLLVTATLLDRLDHWGSTLPDKVAYRFLPDGESEVGTLTYAELRDEVDALAAGLAAYVTARDRVVVLFTPSLDFVVSFLAVLRAGCTAVPVAPPAGAEALDTVGAILNDAKPRLVLTNLPDESFGGWASACCPIVSMSDVLSRCDGAAPSLGVHPSPHDVAFLQYTSGSTGRPRGVVVSHANLVSNQEQMKELFGSGEDAVVVSWLPQFHDMGLIGGVLHPLYLGGAAVIMPPQAFLRRPARWLEAISRYRGSMSPAPNFAYDLCARRVSDAEFARLDLSSWTIAFNGSEPVVPAVVAAFQQRFGPVGFGNTSFAPCYGLAEATLLVSGSVGLPVHVDGVVSCGTPVSRVIAVRDGRMCEEGEEGELWIQGANVACGYWGDDAATEGTFGARLPGEPDPFLATGDLGRLSNGELFVTGRLKDLIIMRGRNHHPQDIEQTVISVSSRFVAGSGAAFSVGQPERLILVQAIRGSAAGGDALDLADLTAKVRRAVSVRHGVTPSEVFLVRPGGVPRTTSGKVRRNECRQRYLAGRLPVVHQDLESAPSAGGLGDADSQPDRASEERIAGLVAEIMELAPGQLQEGVPLDVQGMDSLRAMAVQQLLVEECGIDPGLELIFSGPTLRELLALAPSAGIVRHGSSAESPPTTVTRGQQALWWLSQWNDGAARAYLISRAIDLMHDVTDERLRDAVTAVVDRHPQLRSRFEHDGTRLTRGEWAVAGHSWFEVVEVGDDEIDDALREHAVRVPDLSKDPLFRIVLFRRAKALPVLLVVASHTVTDLHSFGVVLDDLGALLGGLPVPGTAGYDSAATTAADESAYLASPQGRRDTEAWLDELRGVLDVDLPRDRSRGVGTRLEGDTLLLEFEAGSVPALDAAARQLRTSRFAVLFAAYHAWLERLSGQDDIVIGVPIALRAAPGSARSVGYLINTAPIRVSGSGDRSVADRVRRASSAVRAALGRANVPLALLVERLGLASDPSPLFQVSCGFYDDAAPGQEQLAGLALEVPGAAVRIGPLEGMTRPLPCNSAVSDLDVTFGVVDSRLFVRINYSSEAFDETTAVQLAESLQTLVGSALRDPDADLEELPMTSGGGSVLIPDALEVPQESLAALFLRASTAFPDEPAVVYGEQVLTYSELAYRTEEAGRAVLSRTVSPGADSAPLRRRGVVAVFAEGSPCFVVGMLGALRAGHAFLPVSPDLPSSRVVFLFDDAEVDVAFALADQAERLRSMVAACANPVEVVAVDEDGRVVGEDLASSQTLPLRQVDDLAYVVYTSGTTGHPKGVMIRDRNVLPLLWWQHHTFGAGPGMRMAQTCALSFDVGLQELLTVLMFGGAICIPLPAERYSSDDYGAFLARDRANAMYATPTFVRDLIARRVPMPTIEVIQIAGELLTGAVVRGVRPLFAPRCRIFNGYGPTETAINCAMHLTSDTATEGALPVGTPTGLAHLYVLDPQQRPLPIGMAGEVYIGGPGVGPGYVNRPEETATRFVPNVVSGEGAMYRTGDRGRVLADGTLMILGRFDDQLKLRGYRVEPLEVEAQIRALGTDCVVVVDRPASGAPRLLAFVSGGELDPGQIHLALSERLPHYMLPSSISAVESLPRTRNGKLDTARLVSQPSMDATGAPRPMVAVLSEVWSSLLGRPVEDIDANFFEIGGSSLVLAQAAVAVRQSTGLDVAVPRFFQYPTVRTMAAHLEQLSADTTPTTSQLARPRRARGRQRQR</sequence>
<evidence type="ECO:0000256" key="3">
    <source>
        <dbReference type="ARBA" id="ARBA00022553"/>
    </source>
</evidence>
<dbReference type="GO" id="GO:0003824">
    <property type="term" value="F:catalytic activity"/>
    <property type="evidence" value="ECO:0007669"/>
    <property type="project" value="InterPro"/>
</dbReference>
<keyword evidence="4" id="KW-0276">Fatty acid metabolism</keyword>
<evidence type="ECO:0000313" key="8">
    <source>
        <dbReference type="EMBL" id="MDQ1102853.1"/>
    </source>
</evidence>
<dbReference type="GO" id="GO:0006631">
    <property type="term" value="P:fatty acid metabolic process"/>
    <property type="evidence" value="ECO:0007669"/>
    <property type="project" value="UniProtKB-KW"/>
</dbReference>
<evidence type="ECO:0000256" key="4">
    <source>
        <dbReference type="ARBA" id="ARBA00022832"/>
    </source>
</evidence>
<dbReference type="GO" id="GO:0043041">
    <property type="term" value="P:amino acid activation for nonribosomal peptide biosynthetic process"/>
    <property type="evidence" value="ECO:0007669"/>
    <property type="project" value="TreeGrafter"/>
</dbReference>
<evidence type="ECO:0000256" key="1">
    <source>
        <dbReference type="ARBA" id="ARBA00001957"/>
    </source>
</evidence>
<feature type="domain" description="Carrier" evidence="7">
    <location>
        <begin position="1653"/>
        <end position="1728"/>
    </location>
</feature>
<dbReference type="PANTHER" id="PTHR45527">
    <property type="entry name" value="NONRIBOSOMAL PEPTIDE SYNTHETASE"/>
    <property type="match status" value="1"/>
</dbReference>
<comment type="caution">
    <text evidence="8">The sequence shown here is derived from an EMBL/GenBank/DDBJ whole genome shotgun (WGS) entry which is preliminary data.</text>
</comment>